<dbReference type="Proteomes" id="UP000663860">
    <property type="component" value="Unassembled WGS sequence"/>
</dbReference>
<dbReference type="EMBL" id="CAJNOE010001118">
    <property type="protein sequence ID" value="CAF1389127.1"/>
    <property type="molecule type" value="Genomic_DNA"/>
</dbReference>
<dbReference type="Proteomes" id="UP000663868">
    <property type="component" value="Unassembled WGS sequence"/>
</dbReference>
<organism evidence="1 3">
    <name type="scientific">Adineta steineri</name>
    <dbReference type="NCBI Taxonomy" id="433720"/>
    <lineage>
        <taxon>Eukaryota</taxon>
        <taxon>Metazoa</taxon>
        <taxon>Spiralia</taxon>
        <taxon>Gnathifera</taxon>
        <taxon>Rotifera</taxon>
        <taxon>Eurotatoria</taxon>
        <taxon>Bdelloidea</taxon>
        <taxon>Adinetida</taxon>
        <taxon>Adinetidae</taxon>
        <taxon>Adineta</taxon>
    </lineage>
</organism>
<protein>
    <submittedName>
        <fullName evidence="1">Uncharacterized protein</fullName>
    </submittedName>
</protein>
<dbReference type="AlphaFoldDB" id="A0A815KC43"/>
<sequence>MVSRANYITILDVGKYKGNYEFGFTLTDRALTYLYKRYQESPSECQYIIMTNGDNFYSRNLGKNVLPHMEAKKDIIAWGFVSRYYYPEYMSPHRNTWTSPKIVDKGTAKCILTAFATYYADFGTVAYRLAFLQQHSLHINYPNGTYSKLSDGYFVEQAAKLTNATVILRQTLFVHQ</sequence>
<evidence type="ECO:0000313" key="2">
    <source>
        <dbReference type="EMBL" id="CAF3978455.1"/>
    </source>
</evidence>
<evidence type="ECO:0000313" key="3">
    <source>
        <dbReference type="Proteomes" id="UP000663860"/>
    </source>
</evidence>
<name>A0A815KC43_9BILA</name>
<proteinExistence type="predicted"/>
<gene>
    <name evidence="1" type="ORF">IZO911_LOCUS38852</name>
    <name evidence="2" type="ORF">KXQ929_LOCUS27196</name>
</gene>
<dbReference type="EMBL" id="CAJOBB010002547">
    <property type="protein sequence ID" value="CAF3978455.1"/>
    <property type="molecule type" value="Genomic_DNA"/>
</dbReference>
<comment type="caution">
    <text evidence="1">The sequence shown here is derived from an EMBL/GenBank/DDBJ whole genome shotgun (WGS) entry which is preliminary data.</text>
</comment>
<reference evidence="1" key="1">
    <citation type="submission" date="2021-02" db="EMBL/GenBank/DDBJ databases">
        <authorList>
            <person name="Nowell W R."/>
        </authorList>
    </citation>
    <scope>NUCLEOTIDE SEQUENCE</scope>
</reference>
<accession>A0A815KC43</accession>
<evidence type="ECO:0000313" key="1">
    <source>
        <dbReference type="EMBL" id="CAF1389127.1"/>
    </source>
</evidence>